<gene>
    <name evidence="2" type="ORF">EYF80_041963</name>
</gene>
<accession>A0A4Z2G3R8</accession>
<organism evidence="2 3">
    <name type="scientific">Liparis tanakae</name>
    <name type="common">Tanaka's snailfish</name>
    <dbReference type="NCBI Taxonomy" id="230148"/>
    <lineage>
        <taxon>Eukaryota</taxon>
        <taxon>Metazoa</taxon>
        <taxon>Chordata</taxon>
        <taxon>Craniata</taxon>
        <taxon>Vertebrata</taxon>
        <taxon>Euteleostomi</taxon>
        <taxon>Actinopterygii</taxon>
        <taxon>Neopterygii</taxon>
        <taxon>Teleostei</taxon>
        <taxon>Neoteleostei</taxon>
        <taxon>Acanthomorphata</taxon>
        <taxon>Eupercaria</taxon>
        <taxon>Perciformes</taxon>
        <taxon>Cottioidei</taxon>
        <taxon>Cottales</taxon>
        <taxon>Liparidae</taxon>
        <taxon>Liparis</taxon>
    </lineage>
</organism>
<evidence type="ECO:0000313" key="2">
    <source>
        <dbReference type="EMBL" id="TNN47820.1"/>
    </source>
</evidence>
<reference evidence="2 3" key="1">
    <citation type="submission" date="2019-03" db="EMBL/GenBank/DDBJ databases">
        <title>First draft genome of Liparis tanakae, snailfish: a comprehensive survey of snailfish specific genes.</title>
        <authorList>
            <person name="Kim W."/>
            <person name="Song I."/>
            <person name="Jeong J.-H."/>
            <person name="Kim D."/>
            <person name="Kim S."/>
            <person name="Ryu S."/>
            <person name="Song J.Y."/>
            <person name="Lee S.K."/>
        </authorList>
    </citation>
    <scope>NUCLEOTIDE SEQUENCE [LARGE SCALE GENOMIC DNA]</scope>
    <source>
        <tissue evidence="2">Muscle</tissue>
    </source>
</reference>
<dbReference type="EMBL" id="SRLO01000723">
    <property type="protein sequence ID" value="TNN47820.1"/>
    <property type="molecule type" value="Genomic_DNA"/>
</dbReference>
<feature type="region of interest" description="Disordered" evidence="1">
    <location>
        <begin position="1"/>
        <end position="36"/>
    </location>
</feature>
<name>A0A4Z2G3R8_9TELE</name>
<sequence>MPVNRQTNGAPPAPGEPGLGGGGESCKERKDEETRLPGSVCFKTIDGSESPVTCLLVLMQQQPTGIGPPMAEGLRASPNYDLSNPFKAKRGATAASSEIRDSEIRDSEIRDARKDSRLTPRVPVAAERMKGIEE</sequence>
<evidence type="ECO:0000313" key="3">
    <source>
        <dbReference type="Proteomes" id="UP000314294"/>
    </source>
</evidence>
<feature type="compositionally biased region" description="Basic and acidic residues" evidence="1">
    <location>
        <begin position="98"/>
        <end position="118"/>
    </location>
</feature>
<protein>
    <submittedName>
        <fullName evidence="2">Uncharacterized protein</fullName>
    </submittedName>
</protein>
<feature type="compositionally biased region" description="Basic and acidic residues" evidence="1">
    <location>
        <begin position="25"/>
        <end position="35"/>
    </location>
</feature>
<evidence type="ECO:0000256" key="1">
    <source>
        <dbReference type="SAM" id="MobiDB-lite"/>
    </source>
</evidence>
<keyword evidence="3" id="KW-1185">Reference proteome</keyword>
<dbReference type="Proteomes" id="UP000314294">
    <property type="component" value="Unassembled WGS sequence"/>
</dbReference>
<dbReference type="AlphaFoldDB" id="A0A4Z2G3R8"/>
<feature type="region of interest" description="Disordered" evidence="1">
    <location>
        <begin position="85"/>
        <end position="134"/>
    </location>
</feature>
<comment type="caution">
    <text evidence="2">The sequence shown here is derived from an EMBL/GenBank/DDBJ whole genome shotgun (WGS) entry which is preliminary data.</text>
</comment>
<proteinExistence type="predicted"/>